<organism evidence="1 2">
    <name type="scientific">Basidiobolus meristosporus CBS 931.73</name>
    <dbReference type="NCBI Taxonomy" id="1314790"/>
    <lineage>
        <taxon>Eukaryota</taxon>
        <taxon>Fungi</taxon>
        <taxon>Fungi incertae sedis</taxon>
        <taxon>Zoopagomycota</taxon>
        <taxon>Entomophthoromycotina</taxon>
        <taxon>Basidiobolomycetes</taxon>
        <taxon>Basidiobolales</taxon>
        <taxon>Basidiobolaceae</taxon>
        <taxon>Basidiobolus</taxon>
    </lineage>
</organism>
<dbReference type="SUPFAM" id="SSF54593">
    <property type="entry name" value="Glyoxalase/Bleomycin resistance protein/Dihydroxybiphenyl dioxygenase"/>
    <property type="match status" value="1"/>
</dbReference>
<dbReference type="PANTHER" id="PTHR35006:SF2">
    <property type="entry name" value="GLYOXALASE FAMILY PROTEIN (AFU_ORTHOLOGUE AFUA_5G14830)"/>
    <property type="match status" value="1"/>
</dbReference>
<dbReference type="Gene3D" id="3.10.180.10">
    <property type="entry name" value="2,3-Dihydroxybiphenyl 1,2-Dioxygenase, domain 1"/>
    <property type="match status" value="1"/>
</dbReference>
<dbReference type="InParanoid" id="A0A1Y1YAG2"/>
<keyword evidence="2" id="KW-1185">Reference proteome</keyword>
<evidence type="ECO:0008006" key="3">
    <source>
        <dbReference type="Google" id="ProtNLM"/>
    </source>
</evidence>
<proteinExistence type="predicted"/>
<accession>A0A1Y1YAG2</accession>
<evidence type="ECO:0000313" key="1">
    <source>
        <dbReference type="EMBL" id="ORX94594.1"/>
    </source>
</evidence>
<gene>
    <name evidence="1" type="ORF">K493DRAFT_130856</name>
</gene>
<dbReference type="EMBL" id="MCFE01000201">
    <property type="protein sequence ID" value="ORX94594.1"/>
    <property type="molecule type" value="Genomic_DNA"/>
</dbReference>
<dbReference type="OrthoDB" id="10249419at2759"/>
<sequence length="104" mass="11771">EFFRCKPFYCWAPKPLGYTIEQEFLTAACYGNSLFTFAEGSPTNIHIAFNAATRKQVDEFDKAALESGGKDNGVSVVRSQRGENYYATFVYDFEGDNFEAVCYK</sequence>
<reference evidence="1 2" key="1">
    <citation type="submission" date="2016-07" db="EMBL/GenBank/DDBJ databases">
        <title>Pervasive Adenine N6-methylation of Active Genes in Fungi.</title>
        <authorList>
            <consortium name="DOE Joint Genome Institute"/>
            <person name="Mondo S.J."/>
            <person name="Dannebaum R.O."/>
            <person name="Kuo R.C."/>
            <person name="Labutti K."/>
            <person name="Haridas S."/>
            <person name="Kuo A."/>
            <person name="Salamov A."/>
            <person name="Ahrendt S.R."/>
            <person name="Lipzen A."/>
            <person name="Sullivan W."/>
            <person name="Andreopoulos W.B."/>
            <person name="Clum A."/>
            <person name="Lindquist E."/>
            <person name="Daum C."/>
            <person name="Ramamoorthy G.K."/>
            <person name="Gryganskyi A."/>
            <person name="Culley D."/>
            <person name="Magnuson J.K."/>
            <person name="James T.Y."/>
            <person name="O'Malley M.A."/>
            <person name="Stajich J.E."/>
            <person name="Spatafora J.W."/>
            <person name="Visel A."/>
            <person name="Grigoriev I.V."/>
        </authorList>
    </citation>
    <scope>NUCLEOTIDE SEQUENCE [LARGE SCALE GENOMIC DNA]</scope>
    <source>
        <strain evidence="1 2">CBS 931.73</strain>
    </source>
</reference>
<dbReference type="STRING" id="1314790.A0A1Y1YAG2"/>
<feature type="non-terminal residue" evidence="1">
    <location>
        <position position="1"/>
    </location>
</feature>
<dbReference type="Proteomes" id="UP000193498">
    <property type="component" value="Unassembled WGS sequence"/>
</dbReference>
<dbReference type="InterPro" id="IPR029068">
    <property type="entry name" value="Glyas_Bleomycin-R_OHBP_Dase"/>
</dbReference>
<name>A0A1Y1YAG2_9FUNG</name>
<evidence type="ECO:0000313" key="2">
    <source>
        <dbReference type="Proteomes" id="UP000193498"/>
    </source>
</evidence>
<dbReference type="AlphaFoldDB" id="A0A1Y1YAG2"/>
<comment type="caution">
    <text evidence="1">The sequence shown here is derived from an EMBL/GenBank/DDBJ whole genome shotgun (WGS) entry which is preliminary data.</text>
</comment>
<feature type="non-terminal residue" evidence="1">
    <location>
        <position position="104"/>
    </location>
</feature>
<protein>
    <recommendedName>
        <fullName evidence="3">VOC domain-containing protein</fullName>
    </recommendedName>
</protein>
<dbReference type="PANTHER" id="PTHR35006">
    <property type="entry name" value="GLYOXALASE FAMILY PROTEIN (AFU_ORTHOLOGUE AFUA_5G14830)"/>
    <property type="match status" value="1"/>
</dbReference>